<dbReference type="OrthoDB" id="9793561at2"/>
<evidence type="ECO:0000313" key="2">
    <source>
        <dbReference type="Proteomes" id="UP000317839"/>
    </source>
</evidence>
<comment type="caution">
    <text evidence="1">The sequence shown here is derived from an EMBL/GenBank/DDBJ whole genome shotgun (WGS) entry which is preliminary data.</text>
</comment>
<dbReference type="RefSeq" id="WP_142941520.1">
    <property type="nucleotide sequence ID" value="NZ_VIKR01000002.1"/>
</dbReference>
<evidence type="ECO:0008006" key="3">
    <source>
        <dbReference type="Google" id="ProtNLM"/>
    </source>
</evidence>
<dbReference type="Pfam" id="PF09694">
    <property type="entry name" value="Gcw_chp"/>
    <property type="match status" value="1"/>
</dbReference>
<name>A0A545TCG2_9GAMM</name>
<evidence type="ECO:0000313" key="1">
    <source>
        <dbReference type="EMBL" id="TQV74902.1"/>
    </source>
</evidence>
<protein>
    <recommendedName>
        <fullName evidence="3">Porin</fullName>
    </recommendedName>
</protein>
<sequence length="216" mass="23341">MKLTTKIIPIAAATIMIGHVDVARSAGFSTEFSTTPTSQYIWRGFDLNQENAALQGDVTVSHETGFWFGAWASNYDVGVDDGVEIDLMAGYDFAVSDLVSLGVGVTEYTFTGDTSSSTEYYASVSVGQFSLTYYDDVDLDATYLSLDAEFALTDEFSLILHTGEYDVTGVGDNTDWAIGTSYAASESLSLWATYSDNELDVEGAEDYLVIGASFSF</sequence>
<organism evidence="1 2">
    <name type="scientific">Aliikangiella marina</name>
    <dbReference type="NCBI Taxonomy" id="1712262"/>
    <lineage>
        <taxon>Bacteria</taxon>
        <taxon>Pseudomonadati</taxon>
        <taxon>Pseudomonadota</taxon>
        <taxon>Gammaproteobacteria</taxon>
        <taxon>Oceanospirillales</taxon>
        <taxon>Pleioneaceae</taxon>
        <taxon>Aliikangiella</taxon>
    </lineage>
</organism>
<keyword evidence="2" id="KW-1185">Reference proteome</keyword>
<dbReference type="Gene3D" id="2.40.160.10">
    <property type="entry name" value="Porin"/>
    <property type="match status" value="1"/>
</dbReference>
<dbReference type="NCBIfam" id="TIGR02001">
    <property type="entry name" value="gcw_chp"/>
    <property type="match status" value="1"/>
</dbReference>
<dbReference type="InterPro" id="IPR010239">
    <property type="entry name" value="CHP02001"/>
</dbReference>
<dbReference type="EMBL" id="VIKR01000002">
    <property type="protein sequence ID" value="TQV74902.1"/>
    <property type="molecule type" value="Genomic_DNA"/>
</dbReference>
<dbReference type="Proteomes" id="UP000317839">
    <property type="component" value="Unassembled WGS sequence"/>
</dbReference>
<dbReference type="SUPFAM" id="SSF56935">
    <property type="entry name" value="Porins"/>
    <property type="match status" value="1"/>
</dbReference>
<gene>
    <name evidence="1" type="ORF">FLL45_08040</name>
</gene>
<accession>A0A545TCG2</accession>
<reference evidence="1 2" key="1">
    <citation type="submission" date="2019-06" db="EMBL/GenBank/DDBJ databases">
        <title>Draft genome of Aliikangiella marina GYP-15.</title>
        <authorList>
            <person name="Wang G."/>
        </authorList>
    </citation>
    <scope>NUCLEOTIDE SEQUENCE [LARGE SCALE GENOMIC DNA]</scope>
    <source>
        <strain evidence="1 2">GYP-15</strain>
    </source>
</reference>
<dbReference type="AlphaFoldDB" id="A0A545TCG2"/>
<proteinExistence type="predicted"/>
<dbReference type="InterPro" id="IPR023614">
    <property type="entry name" value="Porin_dom_sf"/>
</dbReference>